<dbReference type="Pfam" id="PF10324">
    <property type="entry name" value="7TM_GPCR_Srw"/>
    <property type="match status" value="1"/>
</dbReference>
<keyword evidence="8" id="KW-1185">Reference proteome</keyword>
<dbReference type="Gene3D" id="3.30.420.10">
    <property type="entry name" value="Ribonuclease H-like superfamily/Ribonuclease H"/>
    <property type="match status" value="1"/>
</dbReference>
<dbReference type="AlphaFoldDB" id="A0A819ZB08"/>
<evidence type="ECO:0000256" key="1">
    <source>
        <dbReference type="ARBA" id="ARBA00004370"/>
    </source>
</evidence>
<dbReference type="PROSITE" id="PS50262">
    <property type="entry name" value="G_PROTEIN_RECEP_F1_2"/>
    <property type="match status" value="1"/>
</dbReference>
<dbReference type="SUPFAM" id="SSF53098">
    <property type="entry name" value="Ribonuclease H-like"/>
    <property type="match status" value="1"/>
</dbReference>
<name>A0A819ZB08_9BILA</name>
<dbReference type="GO" id="GO:0005886">
    <property type="term" value="C:plasma membrane"/>
    <property type="evidence" value="ECO:0007669"/>
    <property type="project" value="TreeGrafter"/>
</dbReference>
<feature type="transmembrane region" description="Helical" evidence="5">
    <location>
        <begin position="309"/>
        <end position="334"/>
    </location>
</feature>
<evidence type="ECO:0000256" key="2">
    <source>
        <dbReference type="ARBA" id="ARBA00022692"/>
    </source>
</evidence>
<keyword evidence="4 5" id="KW-0472">Membrane</keyword>
<dbReference type="Gene3D" id="1.20.1070.10">
    <property type="entry name" value="Rhodopsin 7-helix transmembrane proteins"/>
    <property type="match status" value="1"/>
</dbReference>
<dbReference type="GO" id="GO:0003676">
    <property type="term" value="F:nucleic acid binding"/>
    <property type="evidence" value="ECO:0007669"/>
    <property type="project" value="InterPro"/>
</dbReference>
<feature type="transmembrane region" description="Helical" evidence="5">
    <location>
        <begin position="244"/>
        <end position="267"/>
    </location>
</feature>
<feature type="transmembrane region" description="Helical" evidence="5">
    <location>
        <begin position="142"/>
        <end position="168"/>
    </location>
</feature>
<dbReference type="InterPro" id="IPR000276">
    <property type="entry name" value="GPCR_Rhodpsn"/>
</dbReference>
<reference evidence="7" key="1">
    <citation type="submission" date="2021-02" db="EMBL/GenBank/DDBJ databases">
        <authorList>
            <person name="Nowell W R."/>
        </authorList>
    </citation>
    <scope>NUCLEOTIDE SEQUENCE</scope>
</reference>
<evidence type="ECO:0000313" key="7">
    <source>
        <dbReference type="EMBL" id="CAF4174246.1"/>
    </source>
</evidence>
<organism evidence="7 8">
    <name type="scientific">Rotaria socialis</name>
    <dbReference type="NCBI Taxonomy" id="392032"/>
    <lineage>
        <taxon>Eukaryota</taxon>
        <taxon>Metazoa</taxon>
        <taxon>Spiralia</taxon>
        <taxon>Gnathifera</taxon>
        <taxon>Rotifera</taxon>
        <taxon>Eurotatoria</taxon>
        <taxon>Bdelloidea</taxon>
        <taxon>Philodinida</taxon>
        <taxon>Philodinidae</taxon>
        <taxon>Rotaria</taxon>
    </lineage>
</organism>
<dbReference type="InterPro" id="IPR017452">
    <property type="entry name" value="GPCR_Rhodpsn_7TM"/>
</dbReference>
<feature type="domain" description="G-protein coupled receptors family 1 profile" evidence="6">
    <location>
        <begin position="79"/>
        <end position="369"/>
    </location>
</feature>
<dbReference type="InterPro" id="IPR036397">
    <property type="entry name" value="RNaseH_sf"/>
</dbReference>
<comment type="subcellular location">
    <subcellularLocation>
        <location evidence="1">Membrane</location>
    </subcellularLocation>
</comment>
<sequence>MLPYSPASLSFNNYNSTATYSTSTLAQQLLVGISQSVAETNKMDVNFHDNHNSLVRYKTIYRNYHGIISSFVCIFGLTCNLFNIIVLTRPLMRSSTNTILTSLAISDLIKMLFVLPAAILFYCLQISERKSEPDFSSRFQVTFYMIQMLVALTLHCISTWLTVLLAAFRFVFLSCRSLTGYVSRPDRALMGVITVVVVSTILCVPSYVEHRIVNNCTNDTLSLPSYRFEETRLSEYLSLRSTVFVLHAVIFKLIPCILLLLFSFLLIHQLRSALAKAEIVQKHSATPINLTNNGRLRGRRHEKENRRTTLMLVIVCALFLITELPQGAILLLAFLSKQRSNDYYEIYQQLGDTFDILALINNSVNFILYCLMSRAFRDTFKQTFCISFQEIDHRDSRFSITQISVRKSQPEQLNTSIHCEALSKSKCSIYQRTSKPIVEENKNKKKKISLQCFNHLTTVPLLNDDTSNVQIGLCELIYATKNNLPLIAHEKVYECHIAVGHSGRDKTWAEIKTRYAGIPQQAISIFINMANIILNLKLNWPDLIIINGRPRHPQRQGLVERVNAVVQKMLGKWLETNKSLDWPQGFVQKQTPYEMVFGQSVRNDHDFWLQLHQQSINKTIVDEEELPESLADNLNLNDHSLIDNNSEYADACSPIPILSTNTYVLQNDNNDTQTSHKRIREEAEKNYIRTTGNIFLFKIILCVFICK</sequence>
<evidence type="ECO:0000256" key="4">
    <source>
        <dbReference type="ARBA" id="ARBA00023136"/>
    </source>
</evidence>
<evidence type="ECO:0000313" key="8">
    <source>
        <dbReference type="Proteomes" id="UP000663873"/>
    </source>
</evidence>
<comment type="caution">
    <text evidence="7">The sequence shown here is derived from an EMBL/GenBank/DDBJ whole genome shotgun (WGS) entry which is preliminary data.</text>
</comment>
<dbReference type="GO" id="GO:0008528">
    <property type="term" value="F:G protein-coupled peptide receptor activity"/>
    <property type="evidence" value="ECO:0007669"/>
    <property type="project" value="InterPro"/>
</dbReference>
<dbReference type="Proteomes" id="UP000663873">
    <property type="component" value="Unassembled WGS sequence"/>
</dbReference>
<evidence type="ECO:0000256" key="3">
    <source>
        <dbReference type="ARBA" id="ARBA00022989"/>
    </source>
</evidence>
<gene>
    <name evidence="7" type="ORF">UJA718_LOCUS4897</name>
</gene>
<keyword evidence="3 5" id="KW-1133">Transmembrane helix</keyword>
<proteinExistence type="predicted"/>
<feature type="transmembrane region" description="Helical" evidence="5">
    <location>
        <begin position="188"/>
        <end position="208"/>
    </location>
</feature>
<dbReference type="InterPro" id="IPR019427">
    <property type="entry name" value="7TM_GPCR_serpentine_rcpt_Srw"/>
</dbReference>
<dbReference type="InterPro" id="IPR053219">
    <property type="entry name" value="GPCR_Dmsr-1"/>
</dbReference>
<dbReference type="EMBL" id="CAJOBP010000407">
    <property type="protein sequence ID" value="CAF4174246.1"/>
    <property type="molecule type" value="Genomic_DNA"/>
</dbReference>
<dbReference type="SUPFAM" id="SSF81321">
    <property type="entry name" value="Family A G protein-coupled receptor-like"/>
    <property type="match status" value="1"/>
</dbReference>
<feature type="transmembrane region" description="Helical" evidence="5">
    <location>
        <begin position="64"/>
        <end position="87"/>
    </location>
</feature>
<feature type="transmembrane region" description="Helical" evidence="5">
    <location>
        <begin position="99"/>
        <end position="122"/>
    </location>
</feature>
<dbReference type="InterPro" id="IPR012337">
    <property type="entry name" value="RNaseH-like_sf"/>
</dbReference>
<dbReference type="CDD" id="cd14978">
    <property type="entry name" value="7tmA_FMRFamide_R-like"/>
    <property type="match status" value="1"/>
</dbReference>
<keyword evidence="2 5" id="KW-0812">Transmembrane</keyword>
<dbReference type="PANTHER" id="PTHR46273:SF4">
    <property type="entry name" value="AT19640P"/>
    <property type="match status" value="1"/>
</dbReference>
<protein>
    <recommendedName>
        <fullName evidence="6">G-protein coupled receptors family 1 profile domain-containing protein</fullName>
    </recommendedName>
</protein>
<evidence type="ECO:0000256" key="5">
    <source>
        <dbReference type="SAM" id="Phobius"/>
    </source>
</evidence>
<dbReference type="PANTHER" id="PTHR46273">
    <property type="entry name" value="MYOSUPPRESSIN RECEPTOR 1, ISOFORM B-RELATED"/>
    <property type="match status" value="1"/>
</dbReference>
<evidence type="ECO:0000259" key="6">
    <source>
        <dbReference type="PROSITE" id="PS50262"/>
    </source>
</evidence>
<accession>A0A819ZB08</accession>
<dbReference type="PRINTS" id="PR00237">
    <property type="entry name" value="GPCRRHODOPSN"/>
</dbReference>